<dbReference type="Gene3D" id="2.60.120.260">
    <property type="entry name" value="Galactose-binding domain-like"/>
    <property type="match status" value="1"/>
</dbReference>
<accession>A0A2P0P0J7</accession>
<evidence type="ECO:0000259" key="8">
    <source>
        <dbReference type="Pfam" id="PF03945"/>
    </source>
</evidence>
<organism evidence="9">
    <name type="scientific">Bacillus thuringiensis</name>
    <dbReference type="NCBI Taxonomy" id="1428"/>
    <lineage>
        <taxon>Bacteria</taxon>
        <taxon>Bacillati</taxon>
        <taxon>Bacillota</taxon>
        <taxon>Bacilli</taxon>
        <taxon>Bacillales</taxon>
        <taxon>Bacillaceae</taxon>
        <taxon>Bacillus</taxon>
        <taxon>Bacillus cereus group</taxon>
    </lineage>
</organism>
<dbReference type="Gene3D" id="1.20.190.10">
    <property type="entry name" value="Pesticidal crystal protein, N-terminal domain"/>
    <property type="match status" value="1"/>
</dbReference>
<evidence type="ECO:0000256" key="2">
    <source>
        <dbReference type="ARBA" id="ARBA00022656"/>
    </source>
</evidence>
<keyword evidence="4" id="KW-0843">Virulence</keyword>
<evidence type="ECO:0000256" key="3">
    <source>
        <dbReference type="ARBA" id="ARBA00022969"/>
    </source>
</evidence>
<comment type="similarity">
    <text evidence="1">Belongs to the delta endotoxin family.</text>
</comment>
<dbReference type="SUPFAM" id="SSF56849">
    <property type="entry name" value="delta-Endotoxin (insectocide), N-terminal domain"/>
    <property type="match status" value="1"/>
</dbReference>
<evidence type="ECO:0000259" key="6">
    <source>
        <dbReference type="Pfam" id="PF00555"/>
    </source>
</evidence>
<evidence type="ECO:0000259" key="7">
    <source>
        <dbReference type="Pfam" id="PF03944"/>
    </source>
</evidence>
<sequence length="708" mass="79713">MNSYENKNEYKILNASQKNFNMSNRYPRYPIANNPQIPMRNTNYKDWLNECEGTNNECHSLISPSNIESVMQISLELGFALIGALGGPIGSIISAIGGPVVSLLWGEFGNQWDASRDMVEELINQTLDANTRNQAAAKLDSLKNIFDLYITRLKTWEKTRDADDLRELTSQFTTTDNFLIDSLSLFKQANVRPILLPSYVYAATLHLSLLRDSIIYGKEWGYSQELIECNYARLRVGIANYSDYCATTYHEGLNNLRGSTSSQWIKFNSYRTNLTINALDLVMLFPFYDPRLYPEKVNAELTREIYTDPVGHTGWDRNFTSYFNTLEATGTRGPGLVTNLSHNIDIFSDALITYTGATPVNYLSGWGGTRHYERYTGSSDILQRISGTTSNDVHDFNSISHTFRIKSDARVAVIDAGPGVGPGIRRYRVSRAEFHGTSRFIDVYNANSPVGQGLTTFESMLPGFRSQVPNPLDYSHELSNAACVRFDSDSSRINVYGWRHKSSQFRNEIQANRISQIPAVKGYYLSNSSTYSSHVIKGTNTGGDLIHFLKPREAYNGESAGGGIRLNIYNSTEGQSYRIRFRYAADKAAYFSVFLQKSGWNSNQFVELEKTFSGSYNDLNYKDFQYATLSIITPPLPGGENQLYLDIEANSFQSDVNVILDKIEFIPSNIPIKKCTCTCDGINCELECTELQSVATEKEIVNSLFKTK</sequence>
<evidence type="ECO:0000313" key="9">
    <source>
        <dbReference type="EMBL" id="AQX37182.1"/>
    </source>
</evidence>
<keyword evidence="3" id="KW-0749">Sporulation</keyword>
<evidence type="ECO:0000256" key="1">
    <source>
        <dbReference type="ARBA" id="ARBA00007819"/>
    </source>
</evidence>
<dbReference type="InterPro" id="IPR005638">
    <property type="entry name" value="Pest_crys_dom-III"/>
</dbReference>
<dbReference type="PANTHER" id="PTHR37003:SF2">
    <property type="entry name" value="PESTICIDAL CRYSTAL PROTEIN N-TERMINAL DOMAIN-CONTAINING PROTEIN"/>
    <property type="match status" value="1"/>
</dbReference>
<dbReference type="AlphaFoldDB" id="A0A2P0P0J7"/>
<dbReference type="InterPro" id="IPR005639">
    <property type="entry name" value="Pest_crys_dom_I"/>
</dbReference>
<dbReference type="Pfam" id="PF03945">
    <property type="entry name" value="Endotoxin_N"/>
    <property type="match status" value="1"/>
</dbReference>
<dbReference type="Pfam" id="PF03944">
    <property type="entry name" value="Endotoxin_C"/>
    <property type="match status" value="1"/>
</dbReference>
<dbReference type="InterPro" id="IPR001178">
    <property type="entry name" value="Pest_cryst_dom_II"/>
</dbReference>
<dbReference type="InterPro" id="IPR038979">
    <property type="entry name" value="Pest_crys"/>
</dbReference>
<dbReference type="EMBL" id="KX094975">
    <property type="protein sequence ID" value="AQX37182.1"/>
    <property type="molecule type" value="Genomic_DNA"/>
</dbReference>
<dbReference type="PANTHER" id="PTHR37003">
    <property type="entry name" value="ENDOTOXIN_N DOMAIN-CONTAINING PROTEIN-RELATED"/>
    <property type="match status" value="1"/>
</dbReference>
<feature type="domain" description="Pesticidal crystal protein" evidence="7">
    <location>
        <begin position="514"/>
        <end position="669"/>
    </location>
</feature>
<dbReference type="GO" id="GO:0005102">
    <property type="term" value="F:signaling receptor binding"/>
    <property type="evidence" value="ECO:0007669"/>
    <property type="project" value="InterPro"/>
</dbReference>
<dbReference type="GO" id="GO:0090729">
    <property type="term" value="F:toxin activity"/>
    <property type="evidence" value="ECO:0007669"/>
    <property type="project" value="UniProtKB-KW"/>
</dbReference>
<dbReference type="Pfam" id="PF00555">
    <property type="entry name" value="Endotoxin_M"/>
    <property type="match status" value="1"/>
</dbReference>
<dbReference type="InterPro" id="IPR008979">
    <property type="entry name" value="Galactose-bd-like_sf"/>
</dbReference>
<dbReference type="GO" id="GO:0001907">
    <property type="term" value="P:symbiont-mediated killing of host cell"/>
    <property type="evidence" value="ECO:0007669"/>
    <property type="project" value="InterPro"/>
</dbReference>
<evidence type="ECO:0000256" key="4">
    <source>
        <dbReference type="ARBA" id="ARBA00023026"/>
    </source>
</evidence>
<dbReference type="InterPro" id="IPR036399">
    <property type="entry name" value="Pest_cryst_cen_dom_sf"/>
</dbReference>
<keyword evidence="2" id="KW-0800">Toxin</keyword>
<dbReference type="SMR" id="A0A2P0P0J7"/>
<dbReference type="SUPFAM" id="SSF49785">
    <property type="entry name" value="Galactose-binding domain-like"/>
    <property type="match status" value="1"/>
</dbReference>
<name>A0A2P0P0J7_BACTU</name>
<dbReference type="SUPFAM" id="SSF51096">
    <property type="entry name" value="delta-Endotoxin (insectocide), middle domain"/>
    <property type="match status" value="1"/>
</dbReference>
<reference evidence="9" key="1">
    <citation type="submission" date="2016-04" db="EMBL/GenBank/DDBJ databases">
        <title>The new gene clone of Bacillus thuringiensis.</title>
        <authorList>
            <person name="Zheng A."/>
            <person name="Huang G."/>
        </authorList>
    </citation>
    <scope>NUCLEOTIDE SEQUENCE</scope>
    <source>
        <strain evidence="9">Pms45-2</strain>
    </source>
</reference>
<evidence type="ECO:0000256" key="5">
    <source>
        <dbReference type="ARBA" id="ARBA00029653"/>
    </source>
</evidence>
<dbReference type="CDD" id="cd04085">
    <property type="entry name" value="delta_endotoxin_C"/>
    <property type="match status" value="1"/>
</dbReference>
<proteinExistence type="inferred from homology"/>
<dbReference type="GO" id="GO:0030435">
    <property type="term" value="P:sporulation resulting in formation of a cellular spore"/>
    <property type="evidence" value="ECO:0007669"/>
    <property type="project" value="UniProtKB-KW"/>
</dbReference>
<feature type="domain" description="Pesticidal crystal protein" evidence="8">
    <location>
        <begin position="79"/>
        <end position="289"/>
    </location>
</feature>
<protein>
    <recommendedName>
        <fullName evidence="5">Crystaline entomocidal protoxin</fullName>
    </recommendedName>
</protein>
<dbReference type="Gene3D" id="2.100.10.10">
    <property type="entry name" value="Pesticidal crystal protein, central domain"/>
    <property type="match status" value="1"/>
</dbReference>
<feature type="domain" description="Pesticidal crystal protein" evidence="6">
    <location>
        <begin position="297"/>
        <end position="502"/>
    </location>
</feature>
<dbReference type="InterPro" id="IPR036716">
    <property type="entry name" value="Pest_crys_N_sf"/>
</dbReference>